<keyword evidence="3" id="KW-1185">Reference proteome</keyword>
<dbReference type="CDD" id="cd00037">
    <property type="entry name" value="CLECT"/>
    <property type="match status" value="2"/>
</dbReference>
<dbReference type="EMBL" id="KV923097">
    <property type="protein sequence ID" value="PIN88348.1"/>
    <property type="molecule type" value="Genomic_DNA"/>
</dbReference>
<dbReference type="SMART" id="SM00034">
    <property type="entry name" value="CLECT"/>
    <property type="match status" value="2"/>
</dbReference>
<gene>
    <name evidence="2" type="ORF">AB205_0211690</name>
</gene>
<accession>A0A2G9NB87</accession>
<dbReference type="AlphaFoldDB" id="A0A2G9NB87"/>
<dbReference type="PROSITE" id="PS50041">
    <property type="entry name" value="C_TYPE_LECTIN_2"/>
    <property type="match status" value="2"/>
</dbReference>
<dbReference type="Pfam" id="PF00059">
    <property type="entry name" value="Lectin_C"/>
    <property type="match status" value="2"/>
</dbReference>
<sequence length="241" mass="27440">GWKRHGFYCYFIGDEMSKFSEANSTCNTHAAFLMTVEDRFEQAYLTSLIGLRPEKYFWTGLSNMGEKETFTWTNKERVLYTHWDAESPGRKQGCVVMRTGNKGGLWDVINCDEKAKFVCKKWAQGVTPPPIPTTTPEPKCPEGWGTKSHISSCYQYYTRPNGEKKTWFEARDFCQTIGGDLLSINNKEEQDSVFSTILKAGAQKSVWIGLVSSNPEEGFQWSDGSPVSHFVCILLYIIFDI</sequence>
<dbReference type="Gene3D" id="3.10.100.10">
    <property type="entry name" value="Mannose-Binding Protein A, subunit A"/>
    <property type="match status" value="2"/>
</dbReference>
<dbReference type="InterPro" id="IPR050111">
    <property type="entry name" value="C-type_lectin/snaclec_domain"/>
</dbReference>
<feature type="domain" description="C-type lectin" evidence="1">
    <location>
        <begin position="5"/>
        <end position="120"/>
    </location>
</feature>
<evidence type="ECO:0000259" key="1">
    <source>
        <dbReference type="PROSITE" id="PS50041"/>
    </source>
</evidence>
<dbReference type="InterPro" id="IPR001304">
    <property type="entry name" value="C-type_lectin-like"/>
</dbReference>
<dbReference type="InterPro" id="IPR016186">
    <property type="entry name" value="C-type_lectin-like/link_sf"/>
</dbReference>
<evidence type="ECO:0000313" key="3">
    <source>
        <dbReference type="Proteomes" id="UP000228934"/>
    </source>
</evidence>
<dbReference type="OrthoDB" id="441660at2759"/>
<dbReference type="InterPro" id="IPR016187">
    <property type="entry name" value="CTDL_fold"/>
</dbReference>
<proteinExistence type="predicted"/>
<dbReference type="SUPFAM" id="SSF56436">
    <property type="entry name" value="C-type lectin-like"/>
    <property type="match status" value="2"/>
</dbReference>
<feature type="non-terminal residue" evidence="2">
    <location>
        <position position="1"/>
    </location>
</feature>
<protein>
    <recommendedName>
        <fullName evidence="1">C-type lectin domain-containing protein</fullName>
    </recommendedName>
</protein>
<name>A0A2G9NB87_AQUCT</name>
<evidence type="ECO:0000313" key="2">
    <source>
        <dbReference type="EMBL" id="PIN88348.1"/>
    </source>
</evidence>
<dbReference type="PANTHER" id="PTHR22803">
    <property type="entry name" value="MANNOSE, PHOSPHOLIPASE, LECTIN RECEPTOR RELATED"/>
    <property type="match status" value="1"/>
</dbReference>
<organism evidence="2 3">
    <name type="scientific">Aquarana catesbeiana</name>
    <name type="common">American bullfrog</name>
    <name type="synonym">Rana catesbeiana</name>
    <dbReference type="NCBI Taxonomy" id="8400"/>
    <lineage>
        <taxon>Eukaryota</taxon>
        <taxon>Metazoa</taxon>
        <taxon>Chordata</taxon>
        <taxon>Craniata</taxon>
        <taxon>Vertebrata</taxon>
        <taxon>Euteleostomi</taxon>
        <taxon>Amphibia</taxon>
        <taxon>Batrachia</taxon>
        <taxon>Anura</taxon>
        <taxon>Neobatrachia</taxon>
        <taxon>Ranoidea</taxon>
        <taxon>Ranidae</taxon>
        <taxon>Aquarana</taxon>
    </lineage>
</organism>
<feature type="domain" description="C-type lectin" evidence="1">
    <location>
        <begin position="149"/>
        <end position="229"/>
    </location>
</feature>
<reference evidence="3" key="1">
    <citation type="journal article" date="2017" name="Nat. Commun.">
        <title>The North American bullfrog draft genome provides insight into hormonal regulation of long noncoding RNA.</title>
        <authorList>
            <person name="Hammond S.A."/>
            <person name="Warren R.L."/>
            <person name="Vandervalk B.P."/>
            <person name="Kucuk E."/>
            <person name="Khan H."/>
            <person name="Gibb E.A."/>
            <person name="Pandoh P."/>
            <person name="Kirk H."/>
            <person name="Zhao Y."/>
            <person name="Jones M."/>
            <person name="Mungall A.J."/>
            <person name="Coope R."/>
            <person name="Pleasance S."/>
            <person name="Moore R.A."/>
            <person name="Holt R.A."/>
            <person name="Round J.M."/>
            <person name="Ohora S."/>
            <person name="Walle B.V."/>
            <person name="Veldhoen N."/>
            <person name="Helbing C.C."/>
            <person name="Birol I."/>
        </authorList>
    </citation>
    <scope>NUCLEOTIDE SEQUENCE [LARGE SCALE GENOMIC DNA]</scope>
</reference>
<dbReference type="Proteomes" id="UP000228934">
    <property type="component" value="Unassembled WGS sequence"/>
</dbReference>